<dbReference type="Proteomes" id="UP000256952">
    <property type="component" value="Chromosome CBM2613_b"/>
</dbReference>
<accession>A0A375EAV9</accession>
<sequence>MPGLRNTALQEISINCGGMANRETPIRLLAH</sequence>
<dbReference type="AlphaFoldDB" id="A0A375EAV9"/>
<gene>
    <name evidence="1" type="ORF">CBM2613_B50325</name>
</gene>
<reference evidence="1" key="1">
    <citation type="submission" date="2018-01" db="EMBL/GenBank/DDBJ databases">
        <authorList>
            <person name="Clerissi C."/>
        </authorList>
    </citation>
    <scope>NUCLEOTIDE SEQUENCE</scope>
    <source>
        <strain evidence="1">Cupriavidus taiwanensis STM 8556</strain>
    </source>
</reference>
<name>A0A375EAV9_9BURK</name>
<organism evidence="1">
    <name type="scientific">Cupriavidus taiwanensis</name>
    <dbReference type="NCBI Taxonomy" id="164546"/>
    <lineage>
        <taxon>Bacteria</taxon>
        <taxon>Pseudomonadati</taxon>
        <taxon>Pseudomonadota</taxon>
        <taxon>Betaproteobacteria</taxon>
        <taxon>Burkholderiales</taxon>
        <taxon>Burkholderiaceae</taxon>
        <taxon>Cupriavidus</taxon>
    </lineage>
</organism>
<evidence type="ECO:0000313" key="1">
    <source>
        <dbReference type="EMBL" id="SOZ73219.1"/>
    </source>
</evidence>
<comment type="caution">
    <text evidence="1">The sequence shown here is derived from an EMBL/GenBank/DDBJ whole genome shotgun (WGS) entry which is preliminary data.</text>
</comment>
<proteinExistence type="predicted"/>
<protein>
    <submittedName>
        <fullName evidence="1">Uncharacterized protein</fullName>
    </submittedName>
</protein>
<dbReference type="EMBL" id="OFTH01000047">
    <property type="protein sequence ID" value="SOZ73219.1"/>
    <property type="molecule type" value="Genomic_DNA"/>
</dbReference>